<feature type="non-terminal residue" evidence="1">
    <location>
        <position position="1"/>
    </location>
</feature>
<dbReference type="EMBL" id="FN656938">
    <property type="protein sequence ID" value="CBY42187.1"/>
    <property type="molecule type" value="Genomic_DNA"/>
</dbReference>
<organism evidence="1">
    <name type="scientific">Oikopleura dioica</name>
    <name type="common">Tunicate</name>
    <dbReference type="NCBI Taxonomy" id="34765"/>
    <lineage>
        <taxon>Eukaryota</taxon>
        <taxon>Metazoa</taxon>
        <taxon>Chordata</taxon>
        <taxon>Tunicata</taxon>
        <taxon>Appendicularia</taxon>
        <taxon>Copelata</taxon>
        <taxon>Oikopleuridae</taxon>
        <taxon>Oikopleura</taxon>
    </lineage>
</organism>
<reference evidence="1" key="1">
    <citation type="journal article" date="2010" name="Science">
        <title>Plasticity of animal genome architecture unmasked by rapid evolution of a pelagic tunicate.</title>
        <authorList>
            <person name="Denoeud F."/>
            <person name="Henriet S."/>
            <person name="Mungpakdee S."/>
            <person name="Aury J.M."/>
            <person name="Da Silva C."/>
            <person name="Brinkmann H."/>
            <person name="Mikhaleva J."/>
            <person name="Olsen L.C."/>
            <person name="Jubin C."/>
            <person name="Canestro C."/>
            <person name="Bouquet J.M."/>
            <person name="Danks G."/>
            <person name="Poulain J."/>
            <person name="Campsteijn C."/>
            <person name="Adamski M."/>
            <person name="Cross I."/>
            <person name="Yadetie F."/>
            <person name="Muffato M."/>
            <person name="Louis A."/>
            <person name="Butcher S."/>
            <person name="Tsagkogeorga G."/>
            <person name="Konrad A."/>
            <person name="Singh S."/>
            <person name="Jensen M.F."/>
            <person name="Cong E.H."/>
            <person name="Eikeseth-Otteraa H."/>
            <person name="Noel B."/>
            <person name="Anthouard V."/>
            <person name="Porcel B.M."/>
            <person name="Kachouri-Lafond R."/>
            <person name="Nishino A."/>
            <person name="Ugolini M."/>
            <person name="Chourrout P."/>
            <person name="Nishida H."/>
            <person name="Aasland R."/>
            <person name="Huzurbazar S."/>
            <person name="Westhof E."/>
            <person name="Delsuc F."/>
            <person name="Lehrach H."/>
            <person name="Reinhardt R."/>
            <person name="Weissenbach J."/>
            <person name="Roy S.W."/>
            <person name="Artiguenave F."/>
            <person name="Postlethwait J.H."/>
            <person name="Manak J.R."/>
            <person name="Thompson E.M."/>
            <person name="Jaillon O."/>
            <person name="Du Pasquier L."/>
            <person name="Boudinot P."/>
            <person name="Liberles D.A."/>
            <person name="Volff J.N."/>
            <person name="Philippe H."/>
            <person name="Lenhard B."/>
            <person name="Roest Crollius H."/>
            <person name="Wincker P."/>
            <person name="Chourrout D."/>
        </authorList>
    </citation>
    <scope>NUCLEOTIDE SEQUENCE [LARGE SCALE GENOMIC DNA]</scope>
</reference>
<dbReference type="AlphaFoldDB" id="E4Z3A9"/>
<accession>E4Z3A9</accession>
<name>E4Z3A9_OIKDI</name>
<dbReference type="Proteomes" id="UP000011014">
    <property type="component" value="Unassembled WGS sequence"/>
</dbReference>
<sequence length="41" mass="4665">IEVHSSDIIDSPAALLVLDILEDIFRVSGVPDIRQCIWLFR</sequence>
<gene>
    <name evidence="1" type="ORF">GSOID_T00025860001</name>
</gene>
<evidence type="ECO:0000313" key="1">
    <source>
        <dbReference type="EMBL" id="CBY42187.1"/>
    </source>
</evidence>
<proteinExistence type="predicted"/>
<protein>
    <submittedName>
        <fullName evidence="1">Uncharacterized protein</fullName>
    </submittedName>
</protein>